<reference evidence="8" key="1">
    <citation type="submission" date="2014-09" db="EMBL/GenBank/DDBJ databases">
        <title>Genome sequence of the luminous mushroom Mycena chlorophos for searching fungal bioluminescence genes.</title>
        <authorList>
            <person name="Tanaka Y."/>
            <person name="Kasuga D."/>
            <person name="Oba Y."/>
            <person name="Hase S."/>
            <person name="Sato K."/>
            <person name="Oba Y."/>
            <person name="Sakakibara Y."/>
        </authorList>
    </citation>
    <scope>NUCLEOTIDE SEQUENCE</scope>
</reference>
<dbReference type="SMART" id="SM00028">
    <property type="entry name" value="TPR"/>
    <property type="match status" value="10"/>
</dbReference>
<organism evidence="8 9">
    <name type="scientific">Mycena chlorophos</name>
    <name type="common">Agaric fungus</name>
    <name type="synonym">Agaricus chlorophos</name>
    <dbReference type="NCBI Taxonomy" id="658473"/>
    <lineage>
        <taxon>Eukaryota</taxon>
        <taxon>Fungi</taxon>
        <taxon>Dikarya</taxon>
        <taxon>Basidiomycota</taxon>
        <taxon>Agaricomycotina</taxon>
        <taxon>Agaricomycetes</taxon>
        <taxon>Agaricomycetidae</taxon>
        <taxon>Agaricales</taxon>
        <taxon>Marasmiineae</taxon>
        <taxon>Mycenaceae</taxon>
        <taxon>Mycena</taxon>
    </lineage>
</organism>
<feature type="compositionally biased region" description="Basic and acidic residues" evidence="5">
    <location>
        <begin position="1423"/>
        <end position="1462"/>
    </location>
</feature>
<feature type="transmembrane region" description="Helical" evidence="6">
    <location>
        <begin position="347"/>
        <end position="367"/>
    </location>
</feature>
<gene>
    <name evidence="8" type="ORF">MCHLO_14024</name>
</gene>
<dbReference type="Gene3D" id="1.20.1250.20">
    <property type="entry name" value="MFS general substrate transporter like domains"/>
    <property type="match status" value="1"/>
</dbReference>
<feature type="compositionally biased region" description="Basic residues" evidence="5">
    <location>
        <begin position="1503"/>
        <end position="1512"/>
    </location>
</feature>
<dbReference type="InterPro" id="IPR011701">
    <property type="entry name" value="MFS"/>
</dbReference>
<dbReference type="PANTHER" id="PTHR14027">
    <property type="entry name" value="RNA POLYMERASE-ASSOCIATED PROTEIN CTR9"/>
    <property type="match status" value="1"/>
</dbReference>
<evidence type="ECO:0000256" key="3">
    <source>
        <dbReference type="ARBA" id="ARBA00022803"/>
    </source>
</evidence>
<feature type="region of interest" description="Disordered" evidence="5">
    <location>
        <begin position="1423"/>
        <end position="1602"/>
    </location>
</feature>
<evidence type="ECO:0000256" key="1">
    <source>
        <dbReference type="ARBA" id="ARBA00004141"/>
    </source>
</evidence>
<protein>
    <submittedName>
        <fullName evidence="8">RNA polymerase II-associated protein</fullName>
    </submittedName>
</protein>
<dbReference type="InterPro" id="IPR031101">
    <property type="entry name" value="Ctr9"/>
</dbReference>
<feature type="transmembrane region" description="Helical" evidence="6">
    <location>
        <begin position="307"/>
        <end position="327"/>
    </location>
</feature>
<dbReference type="InterPro" id="IPR019734">
    <property type="entry name" value="TPR_rpt"/>
</dbReference>
<feature type="transmembrane region" description="Helical" evidence="6">
    <location>
        <begin position="197"/>
        <end position="221"/>
    </location>
</feature>
<keyword evidence="3 4" id="KW-0802">TPR repeat</keyword>
<keyword evidence="9" id="KW-1185">Reference proteome</keyword>
<dbReference type="InterPro" id="IPR020846">
    <property type="entry name" value="MFS_dom"/>
</dbReference>
<feature type="transmembrane region" description="Helical" evidence="6">
    <location>
        <begin position="49"/>
        <end position="71"/>
    </location>
</feature>
<evidence type="ECO:0000256" key="4">
    <source>
        <dbReference type="PROSITE-ProRule" id="PRU00339"/>
    </source>
</evidence>
<dbReference type="PROSITE" id="PS50005">
    <property type="entry name" value="TPR"/>
    <property type="match status" value="2"/>
</dbReference>
<dbReference type="Pfam" id="PF07690">
    <property type="entry name" value="MFS_1"/>
    <property type="match status" value="1"/>
</dbReference>
<keyword evidence="6" id="KW-1133">Transmembrane helix</keyword>
<dbReference type="Gene3D" id="1.25.40.10">
    <property type="entry name" value="Tetratricopeptide repeat domain"/>
    <property type="match status" value="3"/>
</dbReference>
<sequence length="1602" mass="177853">MSTTPETLTLQEPPDEQKLESGSATKDDRPPVSLDPSEDPVYWSTAKKWLAVGVISAGSFCVTFASSMASFTEAGMAKEFHVSHEPTILSISLFPFSEVYGRSIIYRVSYILLVIIAFPIAFAPNLAVFLVFRFLQGMAGASFLSVAGGSVADMFVGPAVPTPMAVYTISPFMGPVFGPAIGGFINQNLYWRWTYRISLIWMFCQMVAIFLFVPESYAPVLMQWKAKRLRKETGDNSHWAPLDRREASVTYMLYLSCTVPFKLLIFDRMALLLDTWTSVLLGILYLFFQAFPIIFEDIHHFNVQMTGLSFLGIGIGMAIGLATQPWWNRRNARIAAEHGGKAPPETLLVMGQVGGILVPLSMYVVAFTTYAQVHWIAPIIASIAFGTGMMFAFTTTFTYLVVAYRPIAASAMAANSAMRSTFAAAFPLFAGAMYKKLGTVGATALLAGLMTILAPLPFIFFKAFAQTNQVRDLEFPVPRRHRVRSLLVLASAMDGIGNGRTIDIELGGQEVITIDLDELDPVDEVLDLLSDEQCKARAWVWTVVATEFWRRGSLESAEKVAMKAVEVFQGHGISEALGPIYTLLANIKIAYAGKAPKMVLPDARQDIMTDEKTKNVFHDEASKHLNSVLVTGKPGGIVFSLTRAIQLLANRSMNEALLAFNDILREKPTNLIALLGRGRILFAQRNYHEALKTFRRVLALNPHCMPDPRIGIGLCFWMLGHKAKAKAAWQRSLDVNPDESPAQLLLGLEAVNASKNEALLESERAALYTTGTRLLERAFKANQKSASAANALCELFLTKGNHTRALKLAERTIQFADTLSMLTEGYIRAGRVSHAQGANEPATKYYTAAFEGQNKQHVMGGIGLAQLQMENDEMAAAIHTLDTLLKPNTQPFSLEANVILASLRAFPRPGVSSADVASERTKARDIFDRVTKELAAQEARPAGPSQAARAISSDVDMYTEIARLWQGESLDRVTRALKTALTVSEAAGQTDPRLLNNLGALRHLEGQFSEARVQYESALTYVAGFSGSADDEDKKEAMSTSILYNLARVYEDDGQEDLARDAYEKLLARHPEYIDAKVRQAQMQISLNQHNTAHDIIKQALAAQGSNLNLRAFYTYFLVQAGQHKLAKDFVFMTLKDHDKHDVYSLCAAGWIQYYQARENRDTSGKAADERRRGFQRCAEFYEKALTLDPMCAFAAQGLAIVTAEDALGSLSRGPQYVGGSDEAHKRLKNAREALDVFGKVRESLSDGSVYLNMGHCYYACDEFDRAIESYETASTRFYGGHNVAVLLCLCRSWYAKAAKDQSFVAMTAALQYAQRALHIQPNDRAVMYNIAMIQQKSVELMFALPTTKRTLKDLKRSIEHATNAQKLFAALASDKASALPYSREIADQRRKYGDNMLRKGEEHLAAQKQHEMEIQTKMDMARQMRQEERERLGALEREKAEVQRRENEKLAEERKVAREQALEWATSMHMDSDDEKEKRPRKARRPKAEGSGDEGAGAGEPKKKRRGKLRKNAGVEEGEEGAPIFSDEEDVERPKKRVKKKQVVEDDDEPVPTTTSTSSRKKQFKSKEVLSDTDDENMPDAPPDAVAPEPDPIPEEPMPEA</sequence>
<feature type="compositionally biased region" description="Basic and acidic residues" evidence="5">
    <location>
        <begin position="15"/>
        <end position="30"/>
    </location>
</feature>
<dbReference type="Pfam" id="PF13432">
    <property type="entry name" value="TPR_16"/>
    <property type="match status" value="1"/>
</dbReference>
<keyword evidence="6" id="KW-0812">Transmembrane</keyword>
<dbReference type="Pfam" id="PF13174">
    <property type="entry name" value="TPR_6"/>
    <property type="match status" value="1"/>
</dbReference>
<feature type="transmembrane region" description="Helical" evidence="6">
    <location>
        <begin position="379"/>
        <end position="401"/>
    </location>
</feature>
<feature type="compositionally biased region" description="Acidic residues" evidence="5">
    <location>
        <begin position="1593"/>
        <end position="1602"/>
    </location>
</feature>
<feature type="region of interest" description="Disordered" evidence="5">
    <location>
        <begin position="1"/>
        <end position="37"/>
    </location>
</feature>
<dbReference type="Proteomes" id="UP000815677">
    <property type="component" value="Unassembled WGS sequence"/>
</dbReference>
<dbReference type="SUPFAM" id="SSF48452">
    <property type="entry name" value="TPR-like"/>
    <property type="match status" value="2"/>
</dbReference>
<evidence type="ECO:0000259" key="7">
    <source>
        <dbReference type="PROSITE" id="PS50850"/>
    </source>
</evidence>
<dbReference type="InterPro" id="IPR011990">
    <property type="entry name" value="TPR-like_helical_dom_sf"/>
</dbReference>
<evidence type="ECO:0000313" key="9">
    <source>
        <dbReference type="Proteomes" id="UP000815677"/>
    </source>
</evidence>
<dbReference type="PROSITE" id="PS50850">
    <property type="entry name" value="MFS"/>
    <property type="match status" value="1"/>
</dbReference>
<feature type="repeat" description="TPR" evidence="4">
    <location>
        <begin position="671"/>
        <end position="704"/>
    </location>
</feature>
<feature type="repeat" description="TPR" evidence="4">
    <location>
        <begin position="1040"/>
        <end position="1073"/>
    </location>
</feature>
<dbReference type="PANTHER" id="PTHR14027:SF2">
    <property type="entry name" value="RNA POLYMERASE-ASSOCIATED PROTEIN CTR9 HOMOLOG"/>
    <property type="match status" value="1"/>
</dbReference>
<accession>A0ABQ0M2C7</accession>
<feature type="compositionally biased region" description="Acidic residues" evidence="5">
    <location>
        <begin position="1517"/>
        <end position="1532"/>
    </location>
</feature>
<keyword evidence="2" id="KW-0677">Repeat</keyword>
<evidence type="ECO:0000313" key="8">
    <source>
        <dbReference type="EMBL" id="GAT57500.1"/>
    </source>
</evidence>
<feature type="transmembrane region" description="Helical" evidence="6">
    <location>
        <begin position="437"/>
        <end position="461"/>
    </location>
</feature>
<proteinExistence type="predicted"/>
<feature type="transmembrane region" description="Helical" evidence="6">
    <location>
        <begin position="164"/>
        <end position="185"/>
    </location>
</feature>
<feature type="compositionally biased region" description="Low complexity" evidence="5">
    <location>
        <begin position="1"/>
        <end position="12"/>
    </location>
</feature>
<name>A0ABQ0M2C7_MYCCL</name>
<feature type="transmembrane region" description="Helical" evidence="6">
    <location>
        <begin position="276"/>
        <end position="295"/>
    </location>
</feature>
<feature type="domain" description="Major facilitator superfamily (MFS) profile" evidence="7">
    <location>
        <begin position="1"/>
        <end position="466"/>
    </location>
</feature>
<evidence type="ECO:0000256" key="5">
    <source>
        <dbReference type="SAM" id="MobiDB-lite"/>
    </source>
</evidence>
<feature type="transmembrane region" description="Helical" evidence="6">
    <location>
        <begin position="110"/>
        <end position="132"/>
    </location>
</feature>
<dbReference type="SUPFAM" id="SSF103473">
    <property type="entry name" value="MFS general substrate transporter"/>
    <property type="match status" value="1"/>
</dbReference>
<evidence type="ECO:0000256" key="6">
    <source>
        <dbReference type="SAM" id="Phobius"/>
    </source>
</evidence>
<dbReference type="CDD" id="cd17323">
    <property type="entry name" value="MFS_Tpo1_MDR_like"/>
    <property type="match status" value="1"/>
</dbReference>
<keyword evidence="6" id="KW-0472">Membrane</keyword>
<dbReference type="Pfam" id="PF13181">
    <property type="entry name" value="TPR_8"/>
    <property type="match status" value="1"/>
</dbReference>
<feature type="transmembrane region" description="Helical" evidence="6">
    <location>
        <begin position="251"/>
        <end position="270"/>
    </location>
</feature>
<dbReference type="EMBL" id="DF849478">
    <property type="protein sequence ID" value="GAT57500.1"/>
    <property type="molecule type" value="Genomic_DNA"/>
</dbReference>
<evidence type="ECO:0000256" key="2">
    <source>
        <dbReference type="ARBA" id="ARBA00022737"/>
    </source>
</evidence>
<comment type="subcellular location">
    <subcellularLocation>
        <location evidence="1">Membrane</location>
        <topology evidence="1">Multi-pass membrane protein</topology>
    </subcellularLocation>
</comment>
<dbReference type="InterPro" id="IPR036259">
    <property type="entry name" value="MFS_trans_sf"/>
</dbReference>